<keyword evidence="2" id="KW-1003">Cell membrane</keyword>
<keyword evidence="9" id="KW-0282">Flagellum</keyword>
<evidence type="ECO:0000256" key="3">
    <source>
        <dbReference type="ARBA" id="ARBA00022692"/>
    </source>
</evidence>
<keyword evidence="4 7" id="KW-1133">Transmembrane helix</keyword>
<name>A0A1X0YE18_9BACT</name>
<reference evidence="9 10" key="1">
    <citation type="submission" date="2017-03" db="EMBL/GenBank/DDBJ databases">
        <title>Genome sequence of Geothermobacter sp. EPR-M, Deep-Sea Iron Reducer.</title>
        <authorList>
            <person name="Tully B."/>
            <person name="Savalia P."/>
            <person name="Abuyen K."/>
            <person name="Baughan C."/>
            <person name="Romero E."/>
            <person name="Ronkowski C."/>
            <person name="Torres B."/>
            <person name="Tremblay J."/>
            <person name="Trujillo A."/>
            <person name="Tyler M."/>
            <person name="Perez-Rodriguez I."/>
            <person name="Amend J."/>
        </authorList>
    </citation>
    <scope>NUCLEOTIDE SEQUENCE [LARGE SCALE GENOMIC DNA]</scope>
    <source>
        <strain evidence="9 10">EPR-M</strain>
    </source>
</reference>
<comment type="subcellular location">
    <subcellularLocation>
        <location evidence="1">Cell membrane</location>
        <topology evidence="1">Multi-pass membrane protein</topology>
    </subcellularLocation>
    <subcellularLocation>
        <location evidence="6">Membrane</location>
        <topology evidence="6">Multi-pass membrane protein</topology>
    </subcellularLocation>
</comment>
<dbReference type="PANTHER" id="PTHR30625:SF11">
    <property type="entry name" value="MOTA_TOLQ_EXBB PROTON CHANNEL DOMAIN-CONTAINING PROTEIN"/>
    <property type="match status" value="1"/>
</dbReference>
<dbReference type="STRING" id="1969733.B5V00_00775"/>
<sequence length="206" mass="22192">MFELFNKGGFLMWVLLGCSVLALAIFLMKLFWYRQIRGSGQILFRDVIDLVQKKKIDEALVVCQRTPSPLSRVVLAALRQSGRPREHIKTIASEVASREGVALESYLGLLSTIATISPLLGLLGTVLGMIQAFNVIATAGVSTPATLGGGISQALITTAAGMAVAIPVILAHRFLTGQMNRLVVEMQEFILRIVDLLGGGSDDVQQ</sequence>
<dbReference type="InterPro" id="IPR050790">
    <property type="entry name" value="ExbB/TolQ_transport"/>
</dbReference>
<evidence type="ECO:0000256" key="2">
    <source>
        <dbReference type="ARBA" id="ARBA00022475"/>
    </source>
</evidence>
<dbReference type="EMBL" id="NAAD01000001">
    <property type="protein sequence ID" value="ORJ63430.1"/>
    <property type="molecule type" value="Genomic_DNA"/>
</dbReference>
<keyword evidence="10" id="KW-1185">Reference proteome</keyword>
<protein>
    <submittedName>
        <fullName evidence="9">Flagellar motor protein MotA</fullName>
    </submittedName>
</protein>
<dbReference type="InterPro" id="IPR002898">
    <property type="entry name" value="MotA_ExbB_proton_chnl"/>
</dbReference>
<feature type="transmembrane region" description="Helical" evidence="7">
    <location>
        <begin position="12"/>
        <end position="32"/>
    </location>
</feature>
<feature type="transmembrane region" description="Helical" evidence="7">
    <location>
        <begin position="150"/>
        <end position="171"/>
    </location>
</feature>
<feature type="transmembrane region" description="Helical" evidence="7">
    <location>
        <begin position="106"/>
        <end position="130"/>
    </location>
</feature>
<evidence type="ECO:0000313" key="10">
    <source>
        <dbReference type="Proteomes" id="UP000193136"/>
    </source>
</evidence>
<comment type="caution">
    <text evidence="9">The sequence shown here is derived from an EMBL/GenBank/DDBJ whole genome shotgun (WGS) entry which is preliminary data.</text>
</comment>
<dbReference type="OrthoDB" id="4045at2"/>
<dbReference type="AlphaFoldDB" id="A0A1X0YE18"/>
<accession>A0A1X0YE18</accession>
<keyword evidence="6" id="KW-0653">Protein transport</keyword>
<evidence type="ECO:0000313" key="9">
    <source>
        <dbReference type="EMBL" id="ORJ63430.1"/>
    </source>
</evidence>
<evidence type="ECO:0000259" key="8">
    <source>
        <dbReference type="Pfam" id="PF01618"/>
    </source>
</evidence>
<feature type="domain" description="MotA/TolQ/ExbB proton channel" evidence="8">
    <location>
        <begin position="68"/>
        <end position="187"/>
    </location>
</feature>
<keyword evidence="5 7" id="KW-0472">Membrane</keyword>
<comment type="similarity">
    <text evidence="6">Belongs to the exbB/tolQ family.</text>
</comment>
<evidence type="ECO:0000256" key="7">
    <source>
        <dbReference type="SAM" id="Phobius"/>
    </source>
</evidence>
<dbReference type="PROSITE" id="PS51257">
    <property type="entry name" value="PROKAR_LIPOPROTEIN"/>
    <property type="match status" value="1"/>
</dbReference>
<dbReference type="PANTHER" id="PTHR30625">
    <property type="entry name" value="PROTEIN TOLQ"/>
    <property type="match status" value="1"/>
</dbReference>
<gene>
    <name evidence="9" type="ORF">B5V00_00775</name>
</gene>
<evidence type="ECO:0000256" key="4">
    <source>
        <dbReference type="ARBA" id="ARBA00022989"/>
    </source>
</evidence>
<organism evidence="9 10">
    <name type="scientific">Geothermobacter hydrogeniphilus</name>
    <dbReference type="NCBI Taxonomy" id="1969733"/>
    <lineage>
        <taxon>Bacteria</taxon>
        <taxon>Pseudomonadati</taxon>
        <taxon>Thermodesulfobacteriota</taxon>
        <taxon>Desulfuromonadia</taxon>
        <taxon>Desulfuromonadales</taxon>
        <taxon>Geothermobacteraceae</taxon>
        <taxon>Geothermobacter</taxon>
    </lineage>
</organism>
<keyword evidence="6" id="KW-0813">Transport</keyword>
<dbReference type="Pfam" id="PF01618">
    <property type="entry name" value="MotA_ExbB"/>
    <property type="match status" value="1"/>
</dbReference>
<dbReference type="Proteomes" id="UP000193136">
    <property type="component" value="Unassembled WGS sequence"/>
</dbReference>
<evidence type="ECO:0000256" key="5">
    <source>
        <dbReference type="ARBA" id="ARBA00023136"/>
    </source>
</evidence>
<dbReference type="GO" id="GO:0005886">
    <property type="term" value="C:plasma membrane"/>
    <property type="evidence" value="ECO:0007669"/>
    <property type="project" value="UniProtKB-SubCell"/>
</dbReference>
<keyword evidence="9" id="KW-0966">Cell projection</keyword>
<dbReference type="GO" id="GO:0017038">
    <property type="term" value="P:protein import"/>
    <property type="evidence" value="ECO:0007669"/>
    <property type="project" value="TreeGrafter"/>
</dbReference>
<proteinExistence type="inferred from homology"/>
<evidence type="ECO:0000256" key="6">
    <source>
        <dbReference type="RuleBase" id="RU004057"/>
    </source>
</evidence>
<keyword evidence="3 7" id="KW-0812">Transmembrane</keyword>
<keyword evidence="9" id="KW-0969">Cilium</keyword>
<evidence type="ECO:0000256" key="1">
    <source>
        <dbReference type="ARBA" id="ARBA00004651"/>
    </source>
</evidence>